<dbReference type="GO" id="GO:0006508">
    <property type="term" value="P:proteolysis"/>
    <property type="evidence" value="ECO:0007669"/>
    <property type="project" value="InterPro"/>
</dbReference>
<reference evidence="2" key="1">
    <citation type="journal article" date="2014" name="Genome Biol. Evol.">
        <title>Pangenome evidence for extensive interdomain horizontal transfer affecting lineage core and shell genes in uncultured planktonic thaumarchaeota and euryarchaeota.</title>
        <authorList>
            <person name="Deschamps P."/>
            <person name="Zivanovic Y."/>
            <person name="Moreira D."/>
            <person name="Rodriguez-Valera F."/>
            <person name="Lopez-Garcia P."/>
        </authorList>
    </citation>
    <scope>NUCLEOTIDE SEQUENCE</scope>
</reference>
<dbReference type="InterPro" id="IPR058739">
    <property type="entry name" value="NicX"/>
</dbReference>
<dbReference type="PANTHER" id="PTHR34448">
    <property type="entry name" value="AMINOPEPTIDASE"/>
    <property type="match status" value="1"/>
</dbReference>
<keyword evidence="2" id="KW-0031">Aminopeptidase</keyword>
<evidence type="ECO:0000313" key="2">
    <source>
        <dbReference type="EMBL" id="AIF11888.1"/>
    </source>
</evidence>
<proteinExistence type="predicted"/>
<dbReference type="PANTHER" id="PTHR34448:SF1">
    <property type="entry name" value="BLL6088 PROTEIN"/>
    <property type="match status" value="1"/>
</dbReference>
<sequence>MKTNPNVNLINGVKIILFQLGNLKKSESLCIISDTNTKNLGELFENVSRKMKVKTTHKIIKPLTNHGQNLPIGLEETMKNSGLSVALTNKSIAHSPQRIRVGLSGKRFLSLPDYSFNLLKHPAIKADYKILAEKAKKMSNILTKGNSVHIITSNGTDLNLEISNRNSNYAPGFVNNDILLGSPPDIETNIAPLETKTNGKIVVDGSIPHAKIGKLESPIILTIKNGKIVKFEGNKKIISVLEKLFTHKPKNKILGEFGLGFNNKAKLCGIMLLDEGCFGTFHFGFGSNILLGGINKSDFHLDFVIHANELSVDGKIINLKYGNN</sequence>
<accession>A0A075HDD1</accession>
<keyword evidence="1" id="KW-0479">Metal-binding</keyword>
<dbReference type="GO" id="GO:0046872">
    <property type="term" value="F:metal ion binding"/>
    <property type="evidence" value="ECO:0007669"/>
    <property type="project" value="UniProtKB-KW"/>
</dbReference>
<keyword evidence="2" id="KW-0378">Hydrolase</keyword>
<keyword evidence="2" id="KW-0645">Protease</keyword>
<dbReference type="Pfam" id="PF26233">
    <property type="entry name" value="NicX"/>
    <property type="match status" value="1"/>
</dbReference>
<name>A0A075HDD1_9ARCH</name>
<dbReference type="EMBL" id="KF900930">
    <property type="protein sequence ID" value="AIF11888.1"/>
    <property type="molecule type" value="Genomic_DNA"/>
</dbReference>
<organism evidence="2">
    <name type="scientific">uncultured marine thaumarchaeote KM3_53_H02</name>
    <dbReference type="NCBI Taxonomy" id="1456187"/>
    <lineage>
        <taxon>Archaea</taxon>
        <taxon>Nitrososphaerota</taxon>
        <taxon>environmental samples</taxon>
    </lineage>
</organism>
<dbReference type="AlphaFoldDB" id="A0A075HDD1"/>
<evidence type="ECO:0000256" key="1">
    <source>
        <dbReference type="ARBA" id="ARBA00022723"/>
    </source>
</evidence>
<dbReference type="InterPro" id="IPR052170">
    <property type="entry name" value="M29_Exopeptidase"/>
</dbReference>
<protein>
    <submittedName>
        <fullName evidence="2">Leucyl aminopeptidase (Aminopeptidase T)</fullName>
    </submittedName>
</protein>
<dbReference type="SUPFAM" id="SSF144052">
    <property type="entry name" value="Thermophilic metalloprotease-like"/>
    <property type="match status" value="1"/>
</dbReference>
<dbReference type="GO" id="GO:0004177">
    <property type="term" value="F:aminopeptidase activity"/>
    <property type="evidence" value="ECO:0007669"/>
    <property type="project" value="UniProtKB-KW"/>
</dbReference>